<dbReference type="PANTHER" id="PTHR19316">
    <property type="entry name" value="PROTEIN FOLDING REGULATOR"/>
    <property type="match status" value="1"/>
</dbReference>
<dbReference type="Gene3D" id="1.25.10.10">
    <property type="entry name" value="Leucine-rich Repeat Variant"/>
    <property type="match status" value="1"/>
</dbReference>
<gene>
    <name evidence="3" type="ORF">ACOF00016_LOCUS7597</name>
</gene>
<dbReference type="Pfam" id="PF08609">
    <property type="entry name" value="Fes1"/>
    <property type="match status" value="1"/>
</dbReference>
<dbReference type="SUPFAM" id="SSF48371">
    <property type="entry name" value="ARM repeat"/>
    <property type="match status" value="1"/>
</dbReference>
<name>A0A7S3L3I3_9STRA</name>
<sequence length="371" mass="40965">MSSSATSAGGGNSKNPFAWLGLLKWSLSYADGTRDETPAPMSAEDKAFLEKVMAEGIINEGDRMQEILKSVTDVMTEWKTTPWTPEQADETEGWLQELRDIVEQIDYARAFSSMKGSVFLLGCIQERDHVPRSTRMLCLGILATMVANNPPIQKELLELGALKTLSDVYFQEEQDSSASDENGKLRARIIQALSAAIRSHDLAEQVFCQTEQAVSLLESGLGVDRGDDDTATVLRQRSLFLLRALLTSDSSTRDRMVQFARSLGFVLDTFTAAEQDDQLREMSVALLQQILEQKKCVNIVLQRKNALVARGVQRVAALRALTGEDKDYVAVELEHWEAILVLLARAVPDSPVDDAAPPLMLPPSDTPNLPQ</sequence>
<dbReference type="GO" id="GO:0000774">
    <property type="term" value="F:adenyl-nucleotide exchange factor activity"/>
    <property type="evidence" value="ECO:0007669"/>
    <property type="project" value="TreeGrafter"/>
</dbReference>
<dbReference type="GO" id="GO:0005783">
    <property type="term" value="C:endoplasmic reticulum"/>
    <property type="evidence" value="ECO:0007669"/>
    <property type="project" value="TreeGrafter"/>
</dbReference>
<feature type="domain" description="Nucleotide exchange factor Fes1" evidence="2">
    <location>
        <begin position="21"/>
        <end position="108"/>
    </location>
</feature>
<evidence type="ECO:0000313" key="3">
    <source>
        <dbReference type="EMBL" id="CAE0410045.1"/>
    </source>
</evidence>
<evidence type="ECO:0000259" key="2">
    <source>
        <dbReference type="Pfam" id="PF08609"/>
    </source>
</evidence>
<evidence type="ECO:0000256" key="1">
    <source>
        <dbReference type="ARBA" id="ARBA00022737"/>
    </source>
</evidence>
<dbReference type="AlphaFoldDB" id="A0A7S3L3I3"/>
<dbReference type="InterPro" id="IPR050693">
    <property type="entry name" value="Hsp70_NEF-Inhibitors"/>
</dbReference>
<reference evidence="3" key="1">
    <citation type="submission" date="2021-01" db="EMBL/GenBank/DDBJ databases">
        <authorList>
            <person name="Corre E."/>
            <person name="Pelletier E."/>
            <person name="Niang G."/>
            <person name="Scheremetjew M."/>
            <person name="Finn R."/>
            <person name="Kale V."/>
            <person name="Holt S."/>
            <person name="Cochrane G."/>
            <person name="Meng A."/>
            <person name="Brown T."/>
            <person name="Cohen L."/>
        </authorList>
    </citation>
    <scope>NUCLEOTIDE SEQUENCE</scope>
    <source>
        <strain evidence="3">CCMP127</strain>
    </source>
</reference>
<dbReference type="PANTHER" id="PTHR19316:SF18">
    <property type="entry name" value="HSP70-BINDING PROTEIN 1"/>
    <property type="match status" value="1"/>
</dbReference>
<protein>
    <recommendedName>
        <fullName evidence="2">Nucleotide exchange factor Fes1 domain-containing protein</fullName>
    </recommendedName>
</protein>
<organism evidence="3">
    <name type="scientific">Amphora coffeiformis</name>
    <dbReference type="NCBI Taxonomy" id="265554"/>
    <lineage>
        <taxon>Eukaryota</taxon>
        <taxon>Sar</taxon>
        <taxon>Stramenopiles</taxon>
        <taxon>Ochrophyta</taxon>
        <taxon>Bacillariophyta</taxon>
        <taxon>Bacillariophyceae</taxon>
        <taxon>Bacillariophycidae</taxon>
        <taxon>Thalassiophysales</taxon>
        <taxon>Catenulaceae</taxon>
        <taxon>Amphora</taxon>
    </lineage>
</organism>
<keyword evidence="1" id="KW-0677">Repeat</keyword>
<accession>A0A7S3L3I3</accession>
<proteinExistence type="predicted"/>
<dbReference type="EMBL" id="HBIM01008968">
    <property type="protein sequence ID" value="CAE0410045.1"/>
    <property type="molecule type" value="Transcribed_RNA"/>
</dbReference>
<dbReference type="InterPro" id="IPR011989">
    <property type="entry name" value="ARM-like"/>
</dbReference>
<dbReference type="InterPro" id="IPR016024">
    <property type="entry name" value="ARM-type_fold"/>
</dbReference>
<dbReference type="InterPro" id="IPR013918">
    <property type="entry name" value="Nucleotide_exch_fac_Fes1"/>
</dbReference>